<dbReference type="SUPFAM" id="SSF51206">
    <property type="entry name" value="cAMP-binding domain-like"/>
    <property type="match status" value="1"/>
</dbReference>
<dbReference type="AlphaFoldDB" id="A0A857DLB8"/>
<evidence type="ECO:0000256" key="2">
    <source>
        <dbReference type="ARBA" id="ARBA00023125"/>
    </source>
</evidence>
<dbReference type="Proteomes" id="UP000430508">
    <property type="component" value="Chromosome"/>
</dbReference>
<dbReference type="GO" id="GO:0003677">
    <property type="term" value="F:DNA binding"/>
    <property type="evidence" value="ECO:0007669"/>
    <property type="project" value="UniProtKB-KW"/>
</dbReference>
<dbReference type="SMART" id="SM00100">
    <property type="entry name" value="cNMP"/>
    <property type="match status" value="1"/>
</dbReference>
<dbReference type="Pfam" id="PF00027">
    <property type="entry name" value="cNMP_binding"/>
    <property type="match status" value="1"/>
</dbReference>
<evidence type="ECO:0000313" key="7">
    <source>
        <dbReference type="Proteomes" id="UP000430508"/>
    </source>
</evidence>
<evidence type="ECO:0000259" key="4">
    <source>
        <dbReference type="PROSITE" id="PS50042"/>
    </source>
</evidence>
<dbReference type="InterPro" id="IPR000595">
    <property type="entry name" value="cNMP-bd_dom"/>
</dbReference>
<protein>
    <submittedName>
        <fullName evidence="6">Cyclic nucleotide-binding domain-containing protein</fullName>
    </submittedName>
</protein>
<evidence type="ECO:0000256" key="3">
    <source>
        <dbReference type="ARBA" id="ARBA00023163"/>
    </source>
</evidence>
<feature type="domain" description="Cyclic nucleotide-binding" evidence="4">
    <location>
        <begin position="14"/>
        <end position="108"/>
    </location>
</feature>
<evidence type="ECO:0000259" key="5">
    <source>
        <dbReference type="PROSITE" id="PS51063"/>
    </source>
</evidence>
<dbReference type="SMART" id="SM00419">
    <property type="entry name" value="HTH_CRP"/>
    <property type="match status" value="1"/>
</dbReference>
<name>A0A857DLB8_9FIRM</name>
<dbReference type="InterPro" id="IPR036390">
    <property type="entry name" value="WH_DNA-bd_sf"/>
</dbReference>
<dbReference type="PANTHER" id="PTHR24567">
    <property type="entry name" value="CRP FAMILY TRANSCRIPTIONAL REGULATORY PROTEIN"/>
    <property type="match status" value="1"/>
</dbReference>
<sequence length="230" mass="25917">MYEKWLKPLSSCALFDKIEPSEILGILHCMNIKIHDYKKNECLTLAGETLSKIGVVLSGNVSSTKETVSGNRVLISILGPGEMFGEMAAYSGTKSWPVTVIAQSSCTVMFFPQDKIVGCCEKVCISHKKLIMNMLKVLSNRALMLNKKVEYLSIKSLRGKVSTYLLDEYKKTGNHTFQLNLNRNDLADFINVSRPSLSRELCKMRDEGMIDFHSTAIKIKDYEVLKKFSE</sequence>
<keyword evidence="1" id="KW-0805">Transcription regulation</keyword>
<dbReference type="GO" id="GO:0005829">
    <property type="term" value="C:cytosol"/>
    <property type="evidence" value="ECO:0007669"/>
    <property type="project" value="TreeGrafter"/>
</dbReference>
<reference evidence="6 7" key="1">
    <citation type="submission" date="2019-12" db="EMBL/GenBank/DDBJ databases">
        <title>Sequence classification of anaerobic respiratory reductive dehalogenases: First we see many, then we see few.</title>
        <authorList>
            <person name="Molenda O."/>
            <person name="Puentes Jacome L.A."/>
            <person name="Cao X."/>
            <person name="Nesbo C.L."/>
            <person name="Tang S."/>
            <person name="Morson N."/>
            <person name="Patron J."/>
            <person name="Lomheim L."/>
            <person name="Wishart D.S."/>
            <person name="Edwards E.A."/>
        </authorList>
    </citation>
    <scope>NUCLEOTIDE SEQUENCE [LARGE SCALE GENOMIC DNA]</scope>
    <source>
        <strain evidence="6 7">12DCA</strain>
    </source>
</reference>
<keyword evidence="2" id="KW-0238">DNA-binding</keyword>
<organism evidence="6 7">
    <name type="scientific">Dehalobacter restrictus</name>
    <dbReference type="NCBI Taxonomy" id="55583"/>
    <lineage>
        <taxon>Bacteria</taxon>
        <taxon>Bacillati</taxon>
        <taxon>Bacillota</taxon>
        <taxon>Clostridia</taxon>
        <taxon>Eubacteriales</taxon>
        <taxon>Desulfitobacteriaceae</taxon>
        <taxon>Dehalobacter</taxon>
    </lineage>
</organism>
<accession>A0A857DLB8</accession>
<proteinExistence type="predicted"/>
<dbReference type="PROSITE" id="PS51063">
    <property type="entry name" value="HTH_CRP_2"/>
    <property type="match status" value="1"/>
</dbReference>
<dbReference type="InterPro" id="IPR050397">
    <property type="entry name" value="Env_Response_Regulators"/>
</dbReference>
<dbReference type="SUPFAM" id="SSF46785">
    <property type="entry name" value="Winged helix' DNA-binding domain"/>
    <property type="match status" value="1"/>
</dbReference>
<keyword evidence="3" id="KW-0804">Transcription</keyword>
<feature type="domain" description="HTH crp-type" evidence="5">
    <location>
        <begin position="155"/>
        <end position="223"/>
    </location>
</feature>
<dbReference type="InterPro" id="IPR018490">
    <property type="entry name" value="cNMP-bd_dom_sf"/>
</dbReference>
<dbReference type="Gene3D" id="2.60.120.10">
    <property type="entry name" value="Jelly Rolls"/>
    <property type="match status" value="1"/>
</dbReference>
<dbReference type="PANTHER" id="PTHR24567:SF58">
    <property type="entry name" value="CYCLIC AMP-BINDING REGULATORY PROTEIN"/>
    <property type="match status" value="1"/>
</dbReference>
<dbReference type="InterPro" id="IPR012318">
    <property type="entry name" value="HTH_CRP"/>
</dbReference>
<evidence type="ECO:0000313" key="6">
    <source>
        <dbReference type="EMBL" id="QHA01603.1"/>
    </source>
</evidence>
<dbReference type="CDD" id="cd00038">
    <property type="entry name" value="CAP_ED"/>
    <property type="match status" value="1"/>
</dbReference>
<dbReference type="Pfam" id="PF13545">
    <property type="entry name" value="HTH_Crp_2"/>
    <property type="match status" value="1"/>
</dbReference>
<dbReference type="RefSeq" id="WP_019224651.1">
    <property type="nucleotide sequence ID" value="NZ_CP046996.1"/>
</dbReference>
<gene>
    <name evidence="6" type="ORF">GQ588_13615</name>
</gene>
<evidence type="ECO:0000256" key="1">
    <source>
        <dbReference type="ARBA" id="ARBA00023015"/>
    </source>
</evidence>
<dbReference type="EMBL" id="CP046996">
    <property type="protein sequence ID" value="QHA01603.1"/>
    <property type="molecule type" value="Genomic_DNA"/>
</dbReference>
<dbReference type="GO" id="GO:0003700">
    <property type="term" value="F:DNA-binding transcription factor activity"/>
    <property type="evidence" value="ECO:0007669"/>
    <property type="project" value="TreeGrafter"/>
</dbReference>
<dbReference type="PROSITE" id="PS50042">
    <property type="entry name" value="CNMP_BINDING_3"/>
    <property type="match status" value="1"/>
</dbReference>
<dbReference type="InterPro" id="IPR014710">
    <property type="entry name" value="RmlC-like_jellyroll"/>
</dbReference>